<evidence type="ECO:0000313" key="2">
    <source>
        <dbReference type="EMBL" id="KAI0292054.1"/>
    </source>
</evidence>
<evidence type="ECO:0000313" key="3">
    <source>
        <dbReference type="Proteomes" id="UP001203297"/>
    </source>
</evidence>
<dbReference type="EMBL" id="WTXG01000135">
    <property type="protein sequence ID" value="KAI0292054.1"/>
    <property type="molecule type" value="Genomic_DNA"/>
</dbReference>
<dbReference type="Proteomes" id="UP001203297">
    <property type="component" value="Unassembled WGS sequence"/>
</dbReference>
<feature type="region of interest" description="Disordered" evidence="1">
    <location>
        <begin position="159"/>
        <end position="180"/>
    </location>
</feature>
<protein>
    <submittedName>
        <fullName evidence="2">Uncharacterized protein</fullName>
    </submittedName>
</protein>
<dbReference type="AlphaFoldDB" id="A0AAD4QI45"/>
<proteinExistence type="predicted"/>
<organism evidence="2 3">
    <name type="scientific">Multifurca ochricompacta</name>
    <dbReference type="NCBI Taxonomy" id="376703"/>
    <lineage>
        <taxon>Eukaryota</taxon>
        <taxon>Fungi</taxon>
        <taxon>Dikarya</taxon>
        <taxon>Basidiomycota</taxon>
        <taxon>Agaricomycotina</taxon>
        <taxon>Agaricomycetes</taxon>
        <taxon>Russulales</taxon>
        <taxon>Russulaceae</taxon>
        <taxon>Multifurca</taxon>
    </lineage>
</organism>
<keyword evidence="3" id="KW-1185">Reference proteome</keyword>
<evidence type="ECO:0000256" key="1">
    <source>
        <dbReference type="SAM" id="MobiDB-lite"/>
    </source>
</evidence>
<name>A0AAD4QI45_9AGAM</name>
<reference evidence="2" key="1">
    <citation type="journal article" date="2022" name="New Phytol.">
        <title>Evolutionary transition to the ectomycorrhizal habit in the genomes of a hyperdiverse lineage of mushroom-forming fungi.</title>
        <authorList>
            <person name="Looney B."/>
            <person name="Miyauchi S."/>
            <person name="Morin E."/>
            <person name="Drula E."/>
            <person name="Courty P.E."/>
            <person name="Kohler A."/>
            <person name="Kuo A."/>
            <person name="LaButti K."/>
            <person name="Pangilinan J."/>
            <person name="Lipzen A."/>
            <person name="Riley R."/>
            <person name="Andreopoulos W."/>
            <person name="He G."/>
            <person name="Johnson J."/>
            <person name="Nolan M."/>
            <person name="Tritt A."/>
            <person name="Barry K.W."/>
            <person name="Grigoriev I.V."/>
            <person name="Nagy L.G."/>
            <person name="Hibbett D."/>
            <person name="Henrissat B."/>
            <person name="Matheny P.B."/>
            <person name="Labbe J."/>
            <person name="Martin F.M."/>
        </authorList>
    </citation>
    <scope>NUCLEOTIDE SEQUENCE</scope>
    <source>
        <strain evidence="2">BPL690</strain>
    </source>
</reference>
<comment type="caution">
    <text evidence="2">The sequence shown here is derived from an EMBL/GenBank/DDBJ whole genome shotgun (WGS) entry which is preliminary data.</text>
</comment>
<feature type="compositionally biased region" description="Basic residues" evidence="1">
    <location>
        <begin position="162"/>
        <end position="172"/>
    </location>
</feature>
<sequence length="229" mass="25242">MASRKYGHSEKLDPAMSLCIPTRAMLRRIAATKAMTSSHNKTNHHHHHHLLHLHHHHHHHLLLPNHNHQHSIPPPFVFSWESWGEGRALLSKRLDRERRLPMLSRACGLRHVARKPIVYENGKAAAVFRVWDFHPGRAARTITNTTATAAIATTSTCSGGISHHHHHHHHHNGNGNGNGSAIATATATAVAVAAVDGGGNLIGHEEAILPAHVVIEVPLPRNYRLSILS</sequence>
<accession>A0AAD4QI45</accession>
<gene>
    <name evidence="2" type="ORF">B0F90DRAFT_300806</name>
</gene>